<dbReference type="InterPro" id="IPR050739">
    <property type="entry name" value="MFP"/>
</dbReference>
<protein>
    <submittedName>
        <fullName evidence="3">HlyD family secretion protein</fullName>
    </submittedName>
</protein>
<evidence type="ECO:0000313" key="3">
    <source>
        <dbReference type="EMBL" id="TPE53551.1"/>
    </source>
</evidence>
<feature type="region of interest" description="Disordered" evidence="1">
    <location>
        <begin position="1"/>
        <end position="51"/>
    </location>
</feature>
<dbReference type="AlphaFoldDB" id="A0A501X0S9"/>
<organism evidence="3 4">
    <name type="scientific">Amaricoccus solimangrovi</name>
    <dbReference type="NCBI Taxonomy" id="2589815"/>
    <lineage>
        <taxon>Bacteria</taxon>
        <taxon>Pseudomonadati</taxon>
        <taxon>Pseudomonadota</taxon>
        <taxon>Alphaproteobacteria</taxon>
        <taxon>Rhodobacterales</taxon>
        <taxon>Paracoccaceae</taxon>
        <taxon>Amaricoccus</taxon>
    </lineage>
</organism>
<evidence type="ECO:0000256" key="1">
    <source>
        <dbReference type="SAM" id="MobiDB-lite"/>
    </source>
</evidence>
<dbReference type="OrthoDB" id="9811754at2"/>
<evidence type="ECO:0000259" key="2">
    <source>
        <dbReference type="Pfam" id="PF25954"/>
    </source>
</evidence>
<dbReference type="EMBL" id="VFRP01000001">
    <property type="protein sequence ID" value="TPE53551.1"/>
    <property type="molecule type" value="Genomic_DNA"/>
</dbReference>
<accession>A0A501X0S9</accession>
<name>A0A501X0S9_9RHOB</name>
<dbReference type="PANTHER" id="PTHR30386">
    <property type="entry name" value="MEMBRANE FUSION SUBUNIT OF EMRAB-TOLC MULTIDRUG EFFLUX PUMP"/>
    <property type="match status" value="1"/>
</dbReference>
<sequence length="419" mass="43708">MPKDLDNLPADRSPLAADAPTAERSEPAGQPEATAAAPEQPRETGDEAKGGSRKRIVLGALALAAIVAGGWYGHDYWTNGRFLVSTDDAYVQADFAILAPKVTGYVASVPARENEHVKAGDPLVILRDGDYRDALNLAQSQLDAQLASVDRINRQAEAAKAAITQSEAKVTAAKAVQVQAEADLKRYTELAKTDVATSQKLEAARAASATADADVSEAEAGVLTAQADLRVVEAQASEARAVLSGLTASRDKARRDLDDTVLRAPTDGVVGNLSVATGDYVTPGARLLAVVPLGQVYIEANYKETQIEQLAPGTRVEVEVDAFPDRAFTGTLQGVSPASGSVFSLLPPENATGNFTKVVQRLPVRIAVPEEVARAGWLRPGLSVVATADPRTSPDSPAPGAPAGAPEGARLSANETPAR</sequence>
<dbReference type="RefSeq" id="WP_140452129.1">
    <property type="nucleotide sequence ID" value="NZ_VFRP01000001.1"/>
</dbReference>
<dbReference type="Proteomes" id="UP000319255">
    <property type="component" value="Unassembled WGS sequence"/>
</dbReference>
<gene>
    <name evidence="3" type="ORF">FJM51_00415</name>
</gene>
<keyword evidence="4" id="KW-1185">Reference proteome</keyword>
<feature type="domain" description="CusB-like beta-barrel" evidence="2">
    <location>
        <begin position="295"/>
        <end position="338"/>
    </location>
</feature>
<dbReference type="Gene3D" id="2.40.30.170">
    <property type="match status" value="1"/>
</dbReference>
<reference evidence="3 4" key="1">
    <citation type="submission" date="2019-06" db="EMBL/GenBank/DDBJ databases">
        <title>A novel bacterium of genus Amaricoccus, isolated from marine sediment.</title>
        <authorList>
            <person name="Huang H."/>
            <person name="Mo K."/>
            <person name="Hu Y."/>
        </authorList>
    </citation>
    <scope>NUCLEOTIDE SEQUENCE [LARGE SCALE GENOMIC DNA]</scope>
    <source>
        <strain evidence="3 4">HB172011</strain>
    </source>
</reference>
<dbReference type="Pfam" id="PF25954">
    <property type="entry name" value="Beta-barrel_RND_2"/>
    <property type="match status" value="1"/>
</dbReference>
<dbReference type="SUPFAM" id="SSF111369">
    <property type="entry name" value="HlyD-like secretion proteins"/>
    <property type="match status" value="2"/>
</dbReference>
<dbReference type="GO" id="GO:0055085">
    <property type="term" value="P:transmembrane transport"/>
    <property type="evidence" value="ECO:0007669"/>
    <property type="project" value="InterPro"/>
</dbReference>
<dbReference type="PANTHER" id="PTHR30386:SF24">
    <property type="entry name" value="MULTIDRUG RESISTANCE EFFLUX PUMP"/>
    <property type="match status" value="1"/>
</dbReference>
<dbReference type="Gene3D" id="2.40.50.100">
    <property type="match status" value="1"/>
</dbReference>
<dbReference type="Gene3D" id="1.10.287.470">
    <property type="entry name" value="Helix hairpin bin"/>
    <property type="match status" value="2"/>
</dbReference>
<evidence type="ECO:0000313" key="4">
    <source>
        <dbReference type="Proteomes" id="UP000319255"/>
    </source>
</evidence>
<comment type="caution">
    <text evidence="3">The sequence shown here is derived from an EMBL/GenBank/DDBJ whole genome shotgun (WGS) entry which is preliminary data.</text>
</comment>
<dbReference type="InterPro" id="IPR058792">
    <property type="entry name" value="Beta-barrel_RND_2"/>
</dbReference>
<proteinExistence type="predicted"/>
<feature type="compositionally biased region" description="Basic and acidic residues" evidence="1">
    <location>
        <begin position="40"/>
        <end position="50"/>
    </location>
</feature>
<feature type="compositionally biased region" description="Low complexity" evidence="1">
    <location>
        <begin position="27"/>
        <end position="39"/>
    </location>
</feature>
<feature type="region of interest" description="Disordered" evidence="1">
    <location>
        <begin position="386"/>
        <end position="419"/>
    </location>
</feature>